<proteinExistence type="inferred from homology"/>
<evidence type="ECO:0000256" key="4">
    <source>
        <dbReference type="ARBA" id="ARBA00022857"/>
    </source>
</evidence>
<keyword evidence="3 6" id="KW-0274">FAD</keyword>
<evidence type="ECO:0000256" key="5">
    <source>
        <dbReference type="ARBA" id="ARBA00023002"/>
    </source>
</evidence>
<evidence type="ECO:0000313" key="8">
    <source>
        <dbReference type="Proteomes" id="UP000594262"/>
    </source>
</evidence>
<dbReference type="SUPFAM" id="SSF51905">
    <property type="entry name" value="FAD/NAD(P)-binding domain"/>
    <property type="match status" value="2"/>
</dbReference>
<comment type="cofactor">
    <cofactor evidence="6">
        <name>FAD</name>
        <dbReference type="ChEBI" id="CHEBI:57692"/>
    </cofactor>
</comment>
<dbReference type="PANTHER" id="PTHR23023">
    <property type="entry name" value="DIMETHYLANILINE MONOOXYGENASE"/>
    <property type="match status" value="1"/>
</dbReference>
<keyword evidence="2 6" id="KW-0285">Flavoprotein</keyword>
<evidence type="ECO:0000256" key="6">
    <source>
        <dbReference type="RuleBase" id="RU361177"/>
    </source>
</evidence>
<dbReference type="GO" id="GO:0050661">
    <property type="term" value="F:NADP binding"/>
    <property type="evidence" value="ECO:0007669"/>
    <property type="project" value="InterPro"/>
</dbReference>
<dbReference type="InterPro" id="IPR050346">
    <property type="entry name" value="FMO-like"/>
</dbReference>
<accession>A0A7M5WKG2</accession>
<reference evidence="7" key="1">
    <citation type="submission" date="2021-01" db="UniProtKB">
        <authorList>
            <consortium name="EnsemblMetazoa"/>
        </authorList>
    </citation>
    <scope>IDENTIFICATION</scope>
</reference>
<evidence type="ECO:0000313" key="7">
    <source>
        <dbReference type="EnsemblMetazoa" id="CLYHEMP007312.1"/>
    </source>
</evidence>
<dbReference type="GO" id="GO:0050660">
    <property type="term" value="F:flavin adenine dinucleotide binding"/>
    <property type="evidence" value="ECO:0007669"/>
    <property type="project" value="InterPro"/>
</dbReference>
<dbReference type="InterPro" id="IPR036188">
    <property type="entry name" value="FAD/NAD-bd_sf"/>
</dbReference>
<keyword evidence="4" id="KW-0521">NADP</keyword>
<comment type="similarity">
    <text evidence="1 6">Belongs to the FMO family.</text>
</comment>
<dbReference type="OrthoDB" id="66881at2759"/>
<dbReference type="EnsemblMetazoa" id="CLYHEMT007312.1">
    <property type="protein sequence ID" value="CLYHEMP007312.1"/>
    <property type="gene ID" value="CLYHEMG007312"/>
</dbReference>
<keyword evidence="6" id="KW-0503">Monooxygenase</keyword>
<evidence type="ECO:0000256" key="1">
    <source>
        <dbReference type="ARBA" id="ARBA00009183"/>
    </source>
</evidence>
<evidence type="ECO:0000256" key="2">
    <source>
        <dbReference type="ARBA" id="ARBA00022630"/>
    </source>
</evidence>
<sequence length="400" mass="46624">MGGQWVYEWQTGVDEFGTPVYNCMYEALRLNNAKEAQEYQDYTFDEHFKKPISSYPPRHLIHDYILGRARKYDIKRFVKFSTFVKQVVKNENGVGFSITYEHLPTRTSSQEYFDYVIVASGLYTTAFFPAYPGIETFPGRVIHSKDFRRNEELIQVQKLLIVGTSFSAMDIAQFHQKLNSTAHTYLSYHKDAPSIVYPESPKVHNIPCLLKVSGKTCYFKDGNSFEFDMIIFATGYQINFPFLEPDLKLTAKKQSLIYNDLYKGVFLQSEPDLLFIGILIPSFSFGLYDAQAWLIKEFLLGRFDIPNRAQRQQEIDFLWDKYQTLAKVMKGDRRFAYVFLKFYYEELLKETPGHPQFINELMVDMQANNNERRATNAITFREDQYVSTFTNTKAAFSTSG</sequence>
<dbReference type="Pfam" id="PF00743">
    <property type="entry name" value="FMO-like"/>
    <property type="match status" value="2"/>
</dbReference>
<dbReference type="Gene3D" id="3.50.50.60">
    <property type="entry name" value="FAD/NAD(P)-binding domain"/>
    <property type="match status" value="2"/>
</dbReference>
<dbReference type="InterPro" id="IPR020946">
    <property type="entry name" value="Flavin_mOase-like"/>
</dbReference>
<protein>
    <recommendedName>
        <fullName evidence="6">Flavin-containing monooxygenase</fullName>
        <ecNumber evidence="6">1.-.-.-</ecNumber>
    </recommendedName>
</protein>
<dbReference type="AlphaFoldDB" id="A0A7M5WKG2"/>
<dbReference type="EC" id="1.-.-.-" evidence="6"/>
<keyword evidence="5 6" id="KW-0560">Oxidoreductase</keyword>
<dbReference type="InterPro" id="IPR000960">
    <property type="entry name" value="Flavin_mOase"/>
</dbReference>
<organism evidence="7 8">
    <name type="scientific">Clytia hemisphaerica</name>
    <dbReference type="NCBI Taxonomy" id="252671"/>
    <lineage>
        <taxon>Eukaryota</taxon>
        <taxon>Metazoa</taxon>
        <taxon>Cnidaria</taxon>
        <taxon>Hydrozoa</taxon>
        <taxon>Hydroidolina</taxon>
        <taxon>Leptothecata</taxon>
        <taxon>Obeliida</taxon>
        <taxon>Clytiidae</taxon>
        <taxon>Clytia</taxon>
    </lineage>
</organism>
<dbReference type="PRINTS" id="PR00370">
    <property type="entry name" value="FMOXYGENASE"/>
</dbReference>
<keyword evidence="8" id="KW-1185">Reference proteome</keyword>
<evidence type="ECO:0000256" key="3">
    <source>
        <dbReference type="ARBA" id="ARBA00022827"/>
    </source>
</evidence>
<dbReference type="GO" id="GO:0004499">
    <property type="term" value="F:N,N-dimethylaniline monooxygenase activity"/>
    <property type="evidence" value="ECO:0007669"/>
    <property type="project" value="InterPro"/>
</dbReference>
<dbReference type="Proteomes" id="UP000594262">
    <property type="component" value="Unplaced"/>
</dbReference>
<name>A0A7M5WKG2_9CNID</name>